<evidence type="ECO:0000256" key="1">
    <source>
        <dbReference type="SAM" id="Phobius"/>
    </source>
</evidence>
<feature type="transmembrane region" description="Helical" evidence="1">
    <location>
        <begin position="26"/>
        <end position="43"/>
    </location>
</feature>
<dbReference type="AlphaFoldDB" id="A0A1H3MN34"/>
<gene>
    <name evidence="2" type="ORF">SAMN05444340_117107</name>
</gene>
<keyword evidence="3" id="KW-1185">Reference proteome</keyword>
<reference evidence="2 3" key="1">
    <citation type="submission" date="2016-10" db="EMBL/GenBank/DDBJ databases">
        <authorList>
            <person name="de Groot N.N."/>
        </authorList>
    </citation>
    <scope>NUCLEOTIDE SEQUENCE [LARGE SCALE GENOMIC DNA]</scope>
    <source>
        <strain evidence="2 3">DSM 26880</strain>
    </source>
</reference>
<organism evidence="2 3">
    <name type="scientific">Citreimonas salinaria</name>
    <dbReference type="NCBI Taxonomy" id="321339"/>
    <lineage>
        <taxon>Bacteria</taxon>
        <taxon>Pseudomonadati</taxon>
        <taxon>Pseudomonadota</taxon>
        <taxon>Alphaproteobacteria</taxon>
        <taxon>Rhodobacterales</taxon>
        <taxon>Roseobacteraceae</taxon>
        <taxon>Citreimonas</taxon>
    </lineage>
</organism>
<keyword evidence="1" id="KW-1133">Transmembrane helix</keyword>
<keyword evidence="1" id="KW-0472">Membrane</keyword>
<dbReference type="Proteomes" id="UP000199286">
    <property type="component" value="Unassembled WGS sequence"/>
</dbReference>
<protein>
    <submittedName>
        <fullName evidence="2">Uncharacterized protein</fullName>
    </submittedName>
</protein>
<dbReference type="EMBL" id="FNPF01000017">
    <property type="protein sequence ID" value="SDY77595.1"/>
    <property type="molecule type" value="Genomic_DNA"/>
</dbReference>
<name>A0A1H3MN34_9RHOB</name>
<evidence type="ECO:0000313" key="2">
    <source>
        <dbReference type="EMBL" id="SDY77595.1"/>
    </source>
</evidence>
<keyword evidence="1" id="KW-0812">Transmembrane</keyword>
<feature type="non-terminal residue" evidence="2">
    <location>
        <position position="1"/>
    </location>
</feature>
<accession>A0A1H3MN34</accession>
<sequence length="60" mass="6957">RLHGDGHAADRIYCLARLWLFRRRRMVIVTMIVMIMVSLMLAIRDVLPFHSTSPATPHTL</sequence>
<evidence type="ECO:0000313" key="3">
    <source>
        <dbReference type="Proteomes" id="UP000199286"/>
    </source>
</evidence>
<proteinExistence type="predicted"/>